<dbReference type="InterPro" id="IPR007833">
    <property type="entry name" value="Capsule_polysaccharide_synth"/>
</dbReference>
<dbReference type="GO" id="GO:0000271">
    <property type="term" value="P:polysaccharide biosynthetic process"/>
    <property type="evidence" value="ECO:0007669"/>
    <property type="project" value="InterPro"/>
</dbReference>
<dbReference type="STRING" id="364032.SAMN05443662_0500"/>
<organism evidence="1 2">
    <name type="scientific">Sulfurivirga caldicuralii</name>
    <dbReference type="NCBI Taxonomy" id="364032"/>
    <lineage>
        <taxon>Bacteria</taxon>
        <taxon>Pseudomonadati</taxon>
        <taxon>Pseudomonadota</taxon>
        <taxon>Gammaproteobacteria</taxon>
        <taxon>Thiotrichales</taxon>
        <taxon>Piscirickettsiaceae</taxon>
        <taxon>Sulfurivirga</taxon>
    </lineage>
</organism>
<protein>
    <submittedName>
        <fullName evidence="1">Capsular polysaccharide export protein</fullName>
    </submittedName>
</protein>
<dbReference type="OrthoDB" id="9794206at2"/>
<dbReference type="EMBL" id="FSRE01000001">
    <property type="protein sequence ID" value="SIN76067.1"/>
    <property type="molecule type" value="Genomic_DNA"/>
</dbReference>
<evidence type="ECO:0000313" key="2">
    <source>
        <dbReference type="Proteomes" id="UP000198461"/>
    </source>
</evidence>
<dbReference type="CDD" id="cd16438">
    <property type="entry name" value="beta_Kdo_transferase_KpsS_like"/>
    <property type="match status" value="1"/>
</dbReference>
<keyword evidence="2" id="KW-1185">Reference proteome</keyword>
<sequence>MVQSPEQRFPEMLLFAASRDQRHYFQQLALSVKLPISVAWYKGLWAAPLGPAPDQAWLAQQVDLLVRRKRNTAAGQKRSEWFWHLFATWNRWRIAMLYRMYIAWLKRQPAHYVGVWNGKKLRQAIMVAAARALGRQVLFFETGPLPGYSALECWGVDAASGLSREGAFYRRYSGCRLQAPVSTSADNAGLPQGYVFVPFQVVEDSNIYFHSPHLRNMRELFDWLVQAVEKRPNLHIVIKLHPGCPEDYRDLYAAHPRIRFVEDMDTRQLIHAARAVVTINSTVGMEALQAGKPLVVLGDAIYRIEGLVQTATSVNELIEALDSIDKGWKPDEAVREGYLCYLQNVYALPGDAMKAPDTAHFQAVESRLRAIMERGCREALELT</sequence>
<reference evidence="1 2" key="1">
    <citation type="submission" date="2016-11" db="EMBL/GenBank/DDBJ databases">
        <authorList>
            <person name="Jaros S."/>
            <person name="Januszkiewicz K."/>
            <person name="Wedrychowicz H."/>
        </authorList>
    </citation>
    <scope>NUCLEOTIDE SEQUENCE [LARGE SCALE GENOMIC DNA]</scope>
    <source>
        <strain evidence="1 2">DSM 17737</strain>
    </source>
</reference>
<dbReference type="SUPFAM" id="SSF53756">
    <property type="entry name" value="UDP-Glycosyltransferase/glycogen phosphorylase"/>
    <property type="match status" value="1"/>
</dbReference>
<evidence type="ECO:0000313" key="1">
    <source>
        <dbReference type="EMBL" id="SIN76067.1"/>
    </source>
</evidence>
<dbReference type="RefSeq" id="WP_074200803.1">
    <property type="nucleotide sequence ID" value="NZ_FSRE01000001.1"/>
</dbReference>
<dbReference type="Proteomes" id="UP000198461">
    <property type="component" value="Unassembled WGS sequence"/>
</dbReference>
<accession>A0A1N6DZD2</accession>
<name>A0A1N6DZD2_9GAMM</name>
<dbReference type="Pfam" id="PF05159">
    <property type="entry name" value="Capsule_synth"/>
    <property type="match status" value="1"/>
</dbReference>
<gene>
    <name evidence="1" type="ORF">SAMN05443662_0500</name>
</gene>
<dbReference type="Gene3D" id="3.40.50.12580">
    <property type="match status" value="1"/>
</dbReference>
<dbReference type="InterPro" id="IPR043148">
    <property type="entry name" value="TagF_C"/>
</dbReference>
<dbReference type="AlphaFoldDB" id="A0A1N6DZD2"/>
<dbReference type="GO" id="GO:0015774">
    <property type="term" value="P:polysaccharide transport"/>
    <property type="evidence" value="ECO:0007669"/>
    <property type="project" value="InterPro"/>
</dbReference>
<proteinExistence type="predicted"/>